<dbReference type="HOGENOM" id="CLU_3270687_0_0_6"/>
<accession>G4QJ72</accession>
<dbReference type="Proteomes" id="UP000009282">
    <property type="component" value="Chromosome"/>
</dbReference>
<protein>
    <submittedName>
        <fullName evidence="1">Uncharacterized protein</fullName>
    </submittedName>
</protein>
<dbReference type="EMBL" id="CP003060">
    <property type="protein sequence ID" value="AEP28940.1"/>
    <property type="molecule type" value="Genomic_DNA"/>
</dbReference>
<keyword evidence="2" id="KW-1185">Reference proteome</keyword>
<name>G4QJ72_GLANF</name>
<evidence type="ECO:0000313" key="1">
    <source>
        <dbReference type="EMBL" id="AEP28940.1"/>
    </source>
</evidence>
<evidence type="ECO:0000313" key="2">
    <source>
        <dbReference type="Proteomes" id="UP000009282"/>
    </source>
</evidence>
<organism evidence="1 2">
    <name type="scientific">Glaciecola nitratireducens (strain JCM 12485 / KCTC 12276 / FR1064)</name>
    <dbReference type="NCBI Taxonomy" id="1085623"/>
    <lineage>
        <taxon>Bacteria</taxon>
        <taxon>Pseudomonadati</taxon>
        <taxon>Pseudomonadota</taxon>
        <taxon>Gammaproteobacteria</taxon>
        <taxon>Alteromonadales</taxon>
        <taxon>Alteromonadaceae</taxon>
        <taxon>Brumicola</taxon>
    </lineage>
</organism>
<gene>
    <name evidence="1" type="ordered locus">GNIT_0796</name>
</gene>
<proteinExistence type="predicted"/>
<dbReference type="AlphaFoldDB" id="G4QJ72"/>
<sequence>MKKLFFVAFYTSRNRHLHLLLFHKKMLFQITTIALASFFTR</sequence>
<dbReference type="KEGG" id="gni:GNIT_0796"/>
<reference evidence="1 2" key="1">
    <citation type="journal article" date="2011" name="J. Bacteriol.">
        <title>Complete genome sequence of seawater bacterium Glaciecola nitratireducens FR1064T.</title>
        <authorList>
            <person name="Bian F."/>
            <person name="Qin Q.L."/>
            <person name="Xie B.B."/>
            <person name="Shu Y.L."/>
            <person name="Zhang X.Y."/>
            <person name="Yu Y."/>
            <person name="Chen B."/>
            <person name="Chen X.L."/>
            <person name="Zhou B.C."/>
            <person name="Zhang Y.Z."/>
        </authorList>
    </citation>
    <scope>NUCLEOTIDE SEQUENCE [LARGE SCALE GENOMIC DNA]</scope>
    <source>
        <strain evidence="2">JCM 12485 / KCTC 12276 / FR1064</strain>
    </source>
</reference>